<protein>
    <submittedName>
        <fullName evidence="1">Abi-like protein</fullName>
    </submittedName>
</protein>
<evidence type="ECO:0000313" key="2">
    <source>
        <dbReference type="Proteomes" id="UP000184509"/>
    </source>
</evidence>
<dbReference type="Proteomes" id="UP000184509">
    <property type="component" value="Unassembled WGS sequence"/>
</dbReference>
<organism evidence="1 2">
    <name type="scientific">Bacteroides luti</name>
    <dbReference type="NCBI Taxonomy" id="1297750"/>
    <lineage>
        <taxon>Bacteria</taxon>
        <taxon>Pseudomonadati</taxon>
        <taxon>Bacteroidota</taxon>
        <taxon>Bacteroidia</taxon>
        <taxon>Bacteroidales</taxon>
        <taxon>Bacteroidaceae</taxon>
        <taxon>Bacteroides</taxon>
    </lineage>
</organism>
<accession>A0A1M5CNL2</accession>
<dbReference type="AlphaFoldDB" id="A0A1M5CNL2"/>
<dbReference type="STRING" id="1297750.SAMN05444405_110101"/>
<sequence length="266" mass="31736">MSINYGKIKKYISAPRLQTYEIVCSNNTQRALKAYQTNIRLSQAFYPLLTMVEVVLRNAINEELTDHFSDANWLINQQTGFMVDPSLTTIDRRTNQLRHNHYLKISVEKSIRKIRIGCTQGKIISTLEFGFWTAFFDNYHYRILSGSPIRIFSRLPSGTNRAVVFDKLTRIRDFRNRVYHNEPIIFDKNNAGTPYYSLDKANEIYQDIEDIFTWLNLDFVKWTKKIDNVPFELKRTYYVINHYPSRKYYYFRVKLGISHYKKKYIN</sequence>
<keyword evidence="2" id="KW-1185">Reference proteome</keyword>
<dbReference type="EMBL" id="FQTV01000010">
    <property type="protein sequence ID" value="SHF56300.1"/>
    <property type="molecule type" value="Genomic_DNA"/>
</dbReference>
<evidence type="ECO:0000313" key="1">
    <source>
        <dbReference type="EMBL" id="SHF56300.1"/>
    </source>
</evidence>
<reference evidence="1 2" key="1">
    <citation type="submission" date="2016-11" db="EMBL/GenBank/DDBJ databases">
        <authorList>
            <person name="Jaros S."/>
            <person name="Januszkiewicz K."/>
            <person name="Wedrychowicz H."/>
        </authorList>
    </citation>
    <scope>NUCLEOTIDE SEQUENCE [LARGE SCALE GENOMIC DNA]</scope>
    <source>
        <strain evidence="1 2">DSM 26991</strain>
    </source>
</reference>
<gene>
    <name evidence="1" type="ORF">SAMN05444405_110101</name>
</gene>
<name>A0A1M5CNL2_9BACE</name>
<proteinExistence type="predicted"/>